<dbReference type="UniPathway" id="UPA00219"/>
<dbReference type="InterPro" id="IPR016166">
    <property type="entry name" value="FAD-bd_PCMH"/>
</dbReference>
<organism evidence="22 23">
    <name type="scientific">Vibrio palustris</name>
    <dbReference type="NCBI Taxonomy" id="1918946"/>
    <lineage>
        <taxon>Bacteria</taxon>
        <taxon>Pseudomonadati</taxon>
        <taxon>Pseudomonadota</taxon>
        <taxon>Gammaproteobacteria</taxon>
        <taxon>Vibrionales</taxon>
        <taxon>Vibrionaceae</taxon>
        <taxon>Vibrio</taxon>
    </lineage>
</organism>
<keyword evidence="15 20" id="KW-0560">Oxidoreductase</keyword>
<proteinExistence type="inferred from homology"/>
<evidence type="ECO:0000256" key="4">
    <source>
        <dbReference type="ARBA" id="ARBA00004752"/>
    </source>
</evidence>
<dbReference type="NCBIfam" id="TIGR00179">
    <property type="entry name" value="murB"/>
    <property type="match status" value="1"/>
</dbReference>
<evidence type="ECO:0000256" key="11">
    <source>
        <dbReference type="ARBA" id="ARBA00022827"/>
    </source>
</evidence>
<evidence type="ECO:0000256" key="19">
    <source>
        <dbReference type="ARBA" id="ARBA00048914"/>
    </source>
</evidence>
<dbReference type="Proteomes" id="UP000189475">
    <property type="component" value="Unassembled WGS sequence"/>
</dbReference>
<comment type="catalytic activity">
    <reaction evidence="19 20">
        <text>UDP-N-acetyl-alpha-D-muramate + NADP(+) = UDP-N-acetyl-3-O-(1-carboxyvinyl)-alpha-D-glucosamine + NADPH + H(+)</text>
        <dbReference type="Rhea" id="RHEA:12248"/>
        <dbReference type="ChEBI" id="CHEBI:15378"/>
        <dbReference type="ChEBI" id="CHEBI:57783"/>
        <dbReference type="ChEBI" id="CHEBI:58349"/>
        <dbReference type="ChEBI" id="CHEBI:68483"/>
        <dbReference type="ChEBI" id="CHEBI:70757"/>
        <dbReference type="EC" id="1.3.1.98"/>
    </reaction>
</comment>
<sequence>MQFHLNTSLKTYHTFGIDQVCQRLTIIESVEDLISVYRDPQWKSVPKFILGRGSNVLFTTSYAGMLLVNRIQGLTHTQDEHHHYLHVSAGEDWPELVEWSVGHGIAGLENLALIPGCMGSAPIQNIGAYGVELKDVCDYVDYLCLSTLTIKRLPQSECQFGYRDSIFKHELYGKAIIVAVGLTLAKAWQPKTEYGPLQALGQQASAQQIFDTVCKVRREKLPNPSVQGNAGSFFKNPVVDHDHFTQLQTTHPDIVGYPVAGGVKLAAGWLIDKAGLKGVVVGGAQVHPKQALVIINQQGKATAHDVIQLATKVREVVELKYGVTLQPEVRFMGSEQETSLDKVIETNHEKS</sequence>
<dbReference type="InterPro" id="IPR006094">
    <property type="entry name" value="Oxid_FAD_bind_N"/>
</dbReference>
<keyword evidence="14 20" id="KW-0573">Peptidoglycan synthesis</keyword>
<evidence type="ECO:0000256" key="7">
    <source>
        <dbReference type="ARBA" id="ARBA00015188"/>
    </source>
</evidence>
<evidence type="ECO:0000256" key="15">
    <source>
        <dbReference type="ARBA" id="ARBA00023002"/>
    </source>
</evidence>
<dbReference type="PANTHER" id="PTHR21071:SF4">
    <property type="entry name" value="UDP-N-ACETYLENOLPYRUVOYLGLUCOSAMINE REDUCTASE"/>
    <property type="match status" value="1"/>
</dbReference>
<evidence type="ECO:0000256" key="10">
    <source>
        <dbReference type="ARBA" id="ARBA00022630"/>
    </source>
</evidence>
<comment type="cofactor">
    <cofactor evidence="1 20">
        <name>FAD</name>
        <dbReference type="ChEBI" id="CHEBI:57692"/>
    </cofactor>
</comment>
<keyword evidence="10 20" id="KW-0285">Flavoprotein</keyword>
<dbReference type="GO" id="GO:0071949">
    <property type="term" value="F:FAD binding"/>
    <property type="evidence" value="ECO:0007669"/>
    <property type="project" value="InterPro"/>
</dbReference>
<gene>
    <name evidence="22" type="primary">murB_2</name>
    <name evidence="20" type="synonym">murB</name>
    <name evidence="22" type="ORF">VPAL9027_03437</name>
</gene>
<keyword evidence="8 20" id="KW-0963">Cytoplasm</keyword>
<name>A0A1R4B916_9VIBR</name>
<keyword evidence="12 20" id="KW-0521">NADP</keyword>
<dbReference type="EMBL" id="FUFT01000014">
    <property type="protein sequence ID" value="SJL85396.1"/>
    <property type="molecule type" value="Genomic_DNA"/>
</dbReference>
<evidence type="ECO:0000259" key="21">
    <source>
        <dbReference type="PROSITE" id="PS51387"/>
    </source>
</evidence>
<keyword evidence="13 20" id="KW-0133">Cell shape</keyword>
<keyword evidence="11 20" id="KW-0274">FAD</keyword>
<evidence type="ECO:0000256" key="8">
    <source>
        <dbReference type="ARBA" id="ARBA00022490"/>
    </source>
</evidence>
<evidence type="ECO:0000256" key="6">
    <source>
        <dbReference type="ARBA" id="ARBA00012518"/>
    </source>
</evidence>
<evidence type="ECO:0000256" key="14">
    <source>
        <dbReference type="ARBA" id="ARBA00022984"/>
    </source>
</evidence>
<evidence type="ECO:0000256" key="16">
    <source>
        <dbReference type="ARBA" id="ARBA00023306"/>
    </source>
</evidence>
<dbReference type="EC" id="1.3.1.98" evidence="6 20"/>
<dbReference type="GO" id="GO:0008762">
    <property type="term" value="F:UDP-N-acetylmuramate dehydrogenase activity"/>
    <property type="evidence" value="ECO:0007669"/>
    <property type="project" value="UniProtKB-UniRule"/>
</dbReference>
<dbReference type="RefSeq" id="WP_077315785.1">
    <property type="nucleotide sequence ID" value="NZ_AP024887.1"/>
</dbReference>
<evidence type="ECO:0000256" key="1">
    <source>
        <dbReference type="ARBA" id="ARBA00001974"/>
    </source>
</evidence>
<dbReference type="GO" id="GO:0071555">
    <property type="term" value="P:cell wall organization"/>
    <property type="evidence" value="ECO:0007669"/>
    <property type="project" value="UniProtKB-KW"/>
</dbReference>
<evidence type="ECO:0000256" key="17">
    <source>
        <dbReference type="ARBA" id="ARBA00023316"/>
    </source>
</evidence>
<dbReference type="GO" id="GO:0008360">
    <property type="term" value="P:regulation of cell shape"/>
    <property type="evidence" value="ECO:0007669"/>
    <property type="project" value="UniProtKB-KW"/>
</dbReference>
<dbReference type="Gene3D" id="3.30.465.10">
    <property type="match status" value="1"/>
</dbReference>
<dbReference type="InterPro" id="IPR011601">
    <property type="entry name" value="MurB_C"/>
</dbReference>
<dbReference type="PROSITE" id="PS51387">
    <property type="entry name" value="FAD_PCMH"/>
    <property type="match status" value="1"/>
</dbReference>
<dbReference type="Pfam" id="PF01565">
    <property type="entry name" value="FAD_binding_4"/>
    <property type="match status" value="1"/>
</dbReference>
<reference evidence="22 23" key="1">
    <citation type="submission" date="2017-02" db="EMBL/GenBank/DDBJ databases">
        <authorList>
            <person name="Peterson S.W."/>
        </authorList>
    </citation>
    <scope>NUCLEOTIDE SEQUENCE [LARGE SCALE GENOMIC DNA]</scope>
    <source>
        <strain evidence="22 23">CECT 9027</strain>
    </source>
</reference>
<keyword evidence="17 20" id="KW-0961">Cell wall biogenesis/degradation</keyword>
<evidence type="ECO:0000256" key="18">
    <source>
        <dbReference type="ARBA" id="ARBA00031026"/>
    </source>
</evidence>
<comment type="pathway">
    <text evidence="4 20">Cell wall biogenesis; peptidoglycan biosynthesis.</text>
</comment>
<evidence type="ECO:0000256" key="2">
    <source>
        <dbReference type="ARBA" id="ARBA00003921"/>
    </source>
</evidence>
<evidence type="ECO:0000313" key="23">
    <source>
        <dbReference type="Proteomes" id="UP000189475"/>
    </source>
</evidence>
<keyword evidence="9 20" id="KW-0132">Cell division</keyword>
<dbReference type="SUPFAM" id="SSF56194">
    <property type="entry name" value="Uridine diphospho-N-Acetylenolpyruvylglucosamine reductase, MurB, C-terminal domain"/>
    <property type="match status" value="1"/>
</dbReference>
<feature type="active site" description="Proton donor" evidence="20">
    <location>
        <position position="232"/>
    </location>
</feature>
<dbReference type="InterPro" id="IPR016167">
    <property type="entry name" value="FAD-bd_PCMH_sub1"/>
</dbReference>
<evidence type="ECO:0000256" key="20">
    <source>
        <dbReference type="HAMAP-Rule" id="MF_00037"/>
    </source>
</evidence>
<evidence type="ECO:0000256" key="9">
    <source>
        <dbReference type="ARBA" id="ARBA00022618"/>
    </source>
</evidence>
<comment type="subcellular location">
    <subcellularLocation>
        <location evidence="3 20">Cytoplasm</location>
    </subcellularLocation>
</comment>
<dbReference type="InterPro" id="IPR016169">
    <property type="entry name" value="FAD-bd_PCMH_sub2"/>
</dbReference>
<comment type="function">
    <text evidence="2 20">Cell wall formation.</text>
</comment>
<dbReference type="InterPro" id="IPR003170">
    <property type="entry name" value="MurB"/>
</dbReference>
<accession>A0A1R4B916</accession>
<dbReference type="GO" id="GO:0051301">
    <property type="term" value="P:cell division"/>
    <property type="evidence" value="ECO:0007669"/>
    <property type="project" value="UniProtKB-KW"/>
</dbReference>
<dbReference type="SUPFAM" id="SSF56176">
    <property type="entry name" value="FAD-binding/transporter-associated domain-like"/>
    <property type="match status" value="1"/>
</dbReference>
<dbReference type="Pfam" id="PF02873">
    <property type="entry name" value="MurB_C"/>
    <property type="match status" value="1"/>
</dbReference>
<dbReference type="OrthoDB" id="9804753at2"/>
<dbReference type="InterPro" id="IPR036318">
    <property type="entry name" value="FAD-bd_PCMH-like_sf"/>
</dbReference>
<dbReference type="Gene3D" id="3.90.78.10">
    <property type="entry name" value="UDP-N-acetylenolpyruvoylglucosamine reductase, C-terminal domain"/>
    <property type="match status" value="1"/>
</dbReference>
<evidence type="ECO:0000256" key="3">
    <source>
        <dbReference type="ARBA" id="ARBA00004496"/>
    </source>
</evidence>
<protein>
    <recommendedName>
        <fullName evidence="7 20">UDP-N-acetylenolpyruvoylglucosamine reductase</fullName>
        <ecNumber evidence="6 20">1.3.1.98</ecNumber>
    </recommendedName>
    <alternativeName>
        <fullName evidence="18 20">UDP-N-acetylmuramate dehydrogenase</fullName>
    </alternativeName>
</protein>
<dbReference type="GO" id="GO:0005829">
    <property type="term" value="C:cytosol"/>
    <property type="evidence" value="ECO:0007669"/>
    <property type="project" value="TreeGrafter"/>
</dbReference>
<dbReference type="HAMAP" id="MF_00037">
    <property type="entry name" value="MurB"/>
    <property type="match status" value="1"/>
</dbReference>
<evidence type="ECO:0000256" key="12">
    <source>
        <dbReference type="ARBA" id="ARBA00022857"/>
    </source>
</evidence>
<dbReference type="GO" id="GO:0009252">
    <property type="term" value="P:peptidoglycan biosynthetic process"/>
    <property type="evidence" value="ECO:0007669"/>
    <property type="project" value="UniProtKB-UniRule"/>
</dbReference>
<feature type="active site" evidence="20">
    <location>
        <position position="328"/>
    </location>
</feature>
<keyword evidence="16 20" id="KW-0131">Cell cycle</keyword>
<comment type="similarity">
    <text evidence="5 20">Belongs to the MurB family.</text>
</comment>
<evidence type="ECO:0000256" key="5">
    <source>
        <dbReference type="ARBA" id="ARBA00010485"/>
    </source>
</evidence>
<evidence type="ECO:0000313" key="22">
    <source>
        <dbReference type="EMBL" id="SJL85396.1"/>
    </source>
</evidence>
<dbReference type="AlphaFoldDB" id="A0A1R4B916"/>
<dbReference type="PANTHER" id="PTHR21071">
    <property type="entry name" value="UDP-N-ACETYLENOLPYRUVOYLGLUCOSAMINE REDUCTASE"/>
    <property type="match status" value="1"/>
</dbReference>
<evidence type="ECO:0000256" key="13">
    <source>
        <dbReference type="ARBA" id="ARBA00022960"/>
    </source>
</evidence>
<dbReference type="InterPro" id="IPR036635">
    <property type="entry name" value="MurB_C_sf"/>
</dbReference>
<feature type="domain" description="FAD-binding PCMH-type" evidence="21">
    <location>
        <begin position="17"/>
        <end position="187"/>
    </location>
</feature>
<dbReference type="NCBIfam" id="NF000755">
    <property type="entry name" value="PRK00046.1"/>
    <property type="match status" value="1"/>
</dbReference>
<dbReference type="STRING" id="1918946.VPAL9027_03437"/>
<dbReference type="Gene3D" id="3.30.43.10">
    <property type="entry name" value="Uridine Diphospho-n-acetylenolpyruvylglucosamine Reductase, domain 2"/>
    <property type="match status" value="1"/>
</dbReference>
<feature type="active site" evidence="20">
    <location>
        <position position="163"/>
    </location>
</feature>
<keyword evidence="23" id="KW-1185">Reference proteome</keyword>